<dbReference type="Proteomes" id="UP000503441">
    <property type="component" value="Chromosome"/>
</dbReference>
<reference evidence="5 6" key="1">
    <citation type="submission" date="2020-03" db="EMBL/GenBank/DDBJ databases">
        <title>Leucobacter sp. nov., isolated from beetles.</title>
        <authorList>
            <person name="Hyun D.-W."/>
            <person name="Bae J.-W."/>
        </authorList>
    </citation>
    <scope>NUCLEOTIDE SEQUENCE [LARGE SCALE GENOMIC DNA]</scope>
    <source>
        <strain evidence="5 6">HDW9A</strain>
    </source>
</reference>
<dbReference type="InterPro" id="IPR000792">
    <property type="entry name" value="Tscrpt_reg_LuxR_C"/>
</dbReference>
<dbReference type="SMART" id="SM00421">
    <property type="entry name" value="HTH_LUXR"/>
    <property type="match status" value="1"/>
</dbReference>
<gene>
    <name evidence="5" type="ORF">G7066_11050</name>
</gene>
<evidence type="ECO:0000256" key="3">
    <source>
        <dbReference type="ARBA" id="ARBA00023163"/>
    </source>
</evidence>
<evidence type="ECO:0000313" key="5">
    <source>
        <dbReference type="EMBL" id="QIM18982.1"/>
    </source>
</evidence>
<dbReference type="Pfam" id="PF00196">
    <property type="entry name" value="GerE"/>
    <property type="match status" value="1"/>
</dbReference>
<keyword evidence="6" id="KW-1185">Reference proteome</keyword>
<keyword evidence="3" id="KW-0804">Transcription</keyword>
<evidence type="ECO:0000259" key="4">
    <source>
        <dbReference type="PROSITE" id="PS50043"/>
    </source>
</evidence>
<sequence length="226" mass="25806">MTVSSVPINERRLQLGEKLRRALNADMFVSYVCDADGPYSDPVQINLGQDGLNDYDQHFRHVDAITPRLFSKQRTSTLAIANFSPNEFVTDFLRPRDMYFGMNYFAAHNGPGSIDLRFWRGRHSQPFNAEETRFLHSFGSLISRLWDPPPSTSPKIFTPREAQIVELVADGWSDKQICTRLGVSLATLRTHIAHCFQKTGAQNRVGLANYYLRVRTETSHTARQQK</sequence>
<dbReference type="PANTHER" id="PTHR44688:SF16">
    <property type="entry name" value="DNA-BINDING TRANSCRIPTIONAL ACTIVATOR DEVR_DOSR"/>
    <property type="match status" value="1"/>
</dbReference>
<dbReference type="RefSeq" id="WP_166331102.1">
    <property type="nucleotide sequence ID" value="NZ_CP049933.1"/>
</dbReference>
<organism evidence="5 6">
    <name type="scientific">Leucobacter coleopterorum</name>
    <dbReference type="NCBI Taxonomy" id="2714933"/>
    <lineage>
        <taxon>Bacteria</taxon>
        <taxon>Bacillati</taxon>
        <taxon>Actinomycetota</taxon>
        <taxon>Actinomycetes</taxon>
        <taxon>Micrococcales</taxon>
        <taxon>Microbacteriaceae</taxon>
        <taxon>Leucobacter</taxon>
    </lineage>
</organism>
<feature type="domain" description="HTH luxR-type" evidence="4">
    <location>
        <begin position="150"/>
        <end position="215"/>
    </location>
</feature>
<keyword evidence="2" id="KW-0238">DNA-binding</keyword>
<dbReference type="CDD" id="cd06170">
    <property type="entry name" value="LuxR_C_like"/>
    <property type="match status" value="1"/>
</dbReference>
<dbReference type="PANTHER" id="PTHR44688">
    <property type="entry name" value="DNA-BINDING TRANSCRIPTIONAL ACTIVATOR DEVR_DOSR"/>
    <property type="match status" value="1"/>
</dbReference>
<proteinExistence type="predicted"/>
<evidence type="ECO:0000313" key="6">
    <source>
        <dbReference type="Proteomes" id="UP000503441"/>
    </source>
</evidence>
<dbReference type="EMBL" id="CP049933">
    <property type="protein sequence ID" value="QIM18982.1"/>
    <property type="molecule type" value="Genomic_DNA"/>
</dbReference>
<dbReference type="PRINTS" id="PR00038">
    <property type="entry name" value="HTHLUXR"/>
</dbReference>
<dbReference type="PROSITE" id="PS50043">
    <property type="entry name" value="HTH_LUXR_2"/>
    <property type="match status" value="1"/>
</dbReference>
<protein>
    <submittedName>
        <fullName evidence="5">Response regulator transcription factor</fullName>
    </submittedName>
</protein>
<name>A0ABX6K159_9MICO</name>
<dbReference type="InterPro" id="IPR036388">
    <property type="entry name" value="WH-like_DNA-bd_sf"/>
</dbReference>
<dbReference type="InterPro" id="IPR016032">
    <property type="entry name" value="Sig_transdc_resp-reg_C-effctor"/>
</dbReference>
<accession>A0ABX6K159</accession>
<evidence type="ECO:0000256" key="2">
    <source>
        <dbReference type="ARBA" id="ARBA00023125"/>
    </source>
</evidence>
<evidence type="ECO:0000256" key="1">
    <source>
        <dbReference type="ARBA" id="ARBA00023015"/>
    </source>
</evidence>
<dbReference type="SUPFAM" id="SSF46894">
    <property type="entry name" value="C-terminal effector domain of the bipartite response regulators"/>
    <property type="match status" value="1"/>
</dbReference>
<keyword evidence="1" id="KW-0805">Transcription regulation</keyword>
<dbReference type="Gene3D" id="1.10.10.10">
    <property type="entry name" value="Winged helix-like DNA-binding domain superfamily/Winged helix DNA-binding domain"/>
    <property type="match status" value="1"/>
</dbReference>